<sequence>WDQAYDLSGWENDWLSSLYSGEGIQLDDDWYMVNVKSENGHLIIEINFDHFEGNISLELYYDSQSPLASSNTTNENYAFVDFELQKSGTYYIHVFGENKGNWYDLKWRTQDEAKDFYDDSYEYNNEPERSYSLWGHERTWLSKIGGELAVQGDEDWYLIDVSAGFLHLKVNVIFNHSAGDIDIEIYEMVNLGEVNPVIENNSRTDNEYINYTLSHPGVYLIQIRGENANNEYDLWWDDLRTLFDEDIYEPNDSYLNATDITANDNYEIGILLEDHLPKMSAEGPENEILSLRTSDGLGLQYDEDWYETYVPEERLNLLITLIYDYAEGVMGLEVYDFEMRKVAENFTEHDGEIINVNLRLNGTYYIRVFGDNTGNVYDLMWATSELPIENIPGYDILILLGSLFGIVSIIAIKWKRNKLKQK</sequence>
<proteinExistence type="predicted"/>
<accession>A0A0F9L4I7</accession>
<organism evidence="2">
    <name type="scientific">marine sediment metagenome</name>
    <dbReference type="NCBI Taxonomy" id="412755"/>
    <lineage>
        <taxon>unclassified sequences</taxon>
        <taxon>metagenomes</taxon>
        <taxon>ecological metagenomes</taxon>
    </lineage>
</organism>
<protein>
    <recommendedName>
        <fullName evidence="3">Peptidase C-terminal archaeal/bacterial domain-containing protein</fullName>
    </recommendedName>
</protein>
<feature type="transmembrane region" description="Helical" evidence="1">
    <location>
        <begin position="393"/>
        <end position="412"/>
    </location>
</feature>
<reference evidence="2" key="1">
    <citation type="journal article" date="2015" name="Nature">
        <title>Complex archaea that bridge the gap between prokaryotes and eukaryotes.</title>
        <authorList>
            <person name="Spang A."/>
            <person name="Saw J.H."/>
            <person name="Jorgensen S.L."/>
            <person name="Zaremba-Niedzwiedzka K."/>
            <person name="Martijn J."/>
            <person name="Lind A.E."/>
            <person name="van Eijk R."/>
            <person name="Schleper C."/>
            <person name="Guy L."/>
            <person name="Ettema T.J."/>
        </authorList>
    </citation>
    <scope>NUCLEOTIDE SEQUENCE</scope>
</reference>
<comment type="caution">
    <text evidence="2">The sequence shown here is derived from an EMBL/GenBank/DDBJ whole genome shotgun (WGS) entry which is preliminary data.</text>
</comment>
<evidence type="ECO:0000256" key="1">
    <source>
        <dbReference type="SAM" id="Phobius"/>
    </source>
</evidence>
<dbReference type="AlphaFoldDB" id="A0A0F9L4I7"/>
<feature type="non-terminal residue" evidence="2">
    <location>
        <position position="1"/>
    </location>
</feature>
<keyword evidence="1" id="KW-0472">Membrane</keyword>
<evidence type="ECO:0000313" key="2">
    <source>
        <dbReference type="EMBL" id="KKM22640.1"/>
    </source>
</evidence>
<dbReference type="EMBL" id="LAZR01013292">
    <property type="protein sequence ID" value="KKM22640.1"/>
    <property type="molecule type" value="Genomic_DNA"/>
</dbReference>
<name>A0A0F9L4I7_9ZZZZ</name>
<evidence type="ECO:0008006" key="3">
    <source>
        <dbReference type="Google" id="ProtNLM"/>
    </source>
</evidence>
<keyword evidence="1" id="KW-0812">Transmembrane</keyword>
<gene>
    <name evidence="2" type="ORF">LCGC14_1623210</name>
</gene>
<keyword evidence="1" id="KW-1133">Transmembrane helix</keyword>
<dbReference type="Gene3D" id="2.60.120.380">
    <property type="match status" value="3"/>
</dbReference>